<dbReference type="Proteomes" id="UP001183648">
    <property type="component" value="Unassembled WGS sequence"/>
</dbReference>
<feature type="chain" id="PRO_5046707242" description="Peptidase M15C domain-containing protein" evidence="2">
    <location>
        <begin position="19"/>
        <end position="302"/>
    </location>
</feature>
<gene>
    <name evidence="4" type="ORF">J2S63_003467</name>
</gene>
<accession>A0ABU2BZU1</accession>
<evidence type="ECO:0000313" key="5">
    <source>
        <dbReference type="Proteomes" id="UP001183648"/>
    </source>
</evidence>
<dbReference type="InterPro" id="IPR009045">
    <property type="entry name" value="Zn_M74/Hedgehog-like"/>
</dbReference>
<dbReference type="RefSeq" id="WP_310304849.1">
    <property type="nucleotide sequence ID" value="NZ_BAAAPS010000005.1"/>
</dbReference>
<reference evidence="4 5" key="1">
    <citation type="submission" date="2023-07" db="EMBL/GenBank/DDBJ databases">
        <title>Sequencing the genomes of 1000 actinobacteria strains.</title>
        <authorList>
            <person name="Klenk H.-P."/>
        </authorList>
    </citation>
    <scope>NUCLEOTIDE SEQUENCE [LARGE SCALE GENOMIC DNA]</scope>
    <source>
        <strain evidence="4 5">DSM 19426</strain>
    </source>
</reference>
<feature type="signal peptide" evidence="2">
    <location>
        <begin position="1"/>
        <end position="18"/>
    </location>
</feature>
<dbReference type="SUPFAM" id="SSF55166">
    <property type="entry name" value="Hedgehog/DD-peptidase"/>
    <property type="match status" value="1"/>
</dbReference>
<evidence type="ECO:0000256" key="2">
    <source>
        <dbReference type="SAM" id="SignalP"/>
    </source>
</evidence>
<comment type="caution">
    <text evidence="4">The sequence shown here is derived from an EMBL/GenBank/DDBJ whole genome shotgun (WGS) entry which is preliminary data.</text>
</comment>
<sequence length="302" mass="32301">MRRAALALPGLGLALVLAACGSGSPLEPRTATSSSPSSAAPRPSHRPPATSATSRPSRTTPTRRPVLDTWQVGAHVLPRRPDGFGVVRPTPPELRVRRLATTDALPGPTDGRFHSSSRTMTPALARRLELAWSPGCPVALGDLRLLDLAFHGFDGELHTGQLVVRADVAGEVVEVFRRLFAARFPIEQMRVVTQADLVAPPTGDGNNTAAYACRATRGSTSWSAHAYGLAVDVDPFMNPYTRDGSDLVLPELASSYLDRSWRRPGMVLPGGPVTRAFSAVGWTWGGTFSTVHDPMHFSADGR</sequence>
<feature type="compositionally biased region" description="Low complexity" evidence="1">
    <location>
        <begin position="28"/>
        <end position="64"/>
    </location>
</feature>
<keyword evidence="2" id="KW-0732">Signal</keyword>
<dbReference type="EMBL" id="JAVDYG010000001">
    <property type="protein sequence ID" value="MDR7363914.1"/>
    <property type="molecule type" value="Genomic_DNA"/>
</dbReference>
<name>A0ABU2BZU1_9ACTN</name>
<evidence type="ECO:0000259" key="3">
    <source>
        <dbReference type="Pfam" id="PF13539"/>
    </source>
</evidence>
<feature type="region of interest" description="Disordered" evidence="1">
    <location>
        <begin position="23"/>
        <end position="68"/>
    </location>
</feature>
<dbReference type="InterPro" id="IPR039561">
    <property type="entry name" value="Peptidase_M15C"/>
</dbReference>
<dbReference type="Pfam" id="PF13539">
    <property type="entry name" value="Peptidase_M15_4"/>
    <property type="match status" value="1"/>
</dbReference>
<keyword evidence="5" id="KW-1185">Reference proteome</keyword>
<protein>
    <recommendedName>
        <fullName evidence="3">Peptidase M15C domain-containing protein</fullName>
    </recommendedName>
</protein>
<feature type="domain" description="Peptidase M15C" evidence="3">
    <location>
        <begin position="218"/>
        <end position="298"/>
    </location>
</feature>
<dbReference type="Gene3D" id="3.30.1380.10">
    <property type="match status" value="1"/>
</dbReference>
<proteinExistence type="predicted"/>
<organism evidence="4 5">
    <name type="scientific">Nocardioides marmoribigeumensis</name>
    <dbReference type="NCBI Taxonomy" id="433649"/>
    <lineage>
        <taxon>Bacteria</taxon>
        <taxon>Bacillati</taxon>
        <taxon>Actinomycetota</taxon>
        <taxon>Actinomycetes</taxon>
        <taxon>Propionibacteriales</taxon>
        <taxon>Nocardioidaceae</taxon>
        <taxon>Nocardioides</taxon>
    </lineage>
</organism>
<evidence type="ECO:0000256" key="1">
    <source>
        <dbReference type="SAM" id="MobiDB-lite"/>
    </source>
</evidence>
<evidence type="ECO:0000313" key="4">
    <source>
        <dbReference type="EMBL" id="MDR7363914.1"/>
    </source>
</evidence>
<dbReference type="PROSITE" id="PS51257">
    <property type="entry name" value="PROKAR_LIPOPROTEIN"/>
    <property type="match status" value="1"/>
</dbReference>